<keyword evidence="2" id="KW-1185">Reference proteome</keyword>
<dbReference type="EMBL" id="QTSX02005048">
    <property type="protein sequence ID" value="KAJ9061699.1"/>
    <property type="molecule type" value="Genomic_DNA"/>
</dbReference>
<organism evidence="1 2">
    <name type="scientific">Entomophthora muscae</name>
    <dbReference type="NCBI Taxonomy" id="34485"/>
    <lineage>
        <taxon>Eukaryota</taxon>
        <taxon>Fungi</taxon>
        <taxon>Fungi incertae sedis</taxon>
        <taxon>Zoopagomycota</taxon>
        <taxon>Entomophthoromycotina</taxon>
        <taxon>Entomophthoromycetes</taxon>
        <taxon>Entomophthorales</taxon>
        <taxon>Entomophthoraceae</taxon>
        <taxon>Entomophthora</taxon>
    </lineage>
</organism>
<comment type="caution">
    <text evidence="1">The sequence shown here is derived from an EMBL/GenBank/DDBJ whole genome shotgun (WGS) entry which is preliminary data.</text>
</comment>
<evidence type="ECO:0000313" key="1">
    <source>
        <dbReference type="EMBL" id="KAJ9061699.1"/>
    </source>
</evidence>
<sequence>MSSPCDLVAFPHIFPGLDKIMQGYTESSNSEFSLYDHSQPSGLSPSTTQECFISPASSSMALFAHHTQAAANPNHVSTLTSGIDQVSHGAINGSQNPETSNQMALSGSQDRPTLPPANQPARRRRKLINLEIVLEMVKKQGMLMFTGGIVAVMGFAKSTVAATLQTHNNCGPLPRRSQLEPILHLIVKKPIPL</sequence>
<gene>
    <name evidence="1" type="ORF">DSO57_1018117</name>
</gene>
<name>A0ACC2SH30_9FUNG</name>
<reference evidence="1" key="1">
    <citation type="submission" date="2022-04" db="EMBL/GenBank/DDBJ databases">
        <title>Genome of the entomopathogenic fungus Entomophthora muscae.</title>
        <authorList>
            <person name="Elya C."/>
            <person name="Lovett B.R."/>
            <person name="Lee E."/>
            <person name="Macias A.M."/>
            <person name="Hajek A.E."/>
            <person name="De Bivort B.L."/>
            <person name="Kasson M.T."/>
            <person name="De Fine Licht H.H."/>
            <person name="Stajich J.E."/>
        </authorList>
    </citation>
    <scope>NUCLEOTIDE SEQUENCE</scope>
    <source>
        <strain evidence="1">Berkeley</strain>
    </source>
</reference>
<dbReference type="Proteomes" id="UP001165960">
    <property type="component" value="Unassembled WGS sequence"/>
</dbReference>
<proteinExistence type="predicted"/>
<accession>A0ACC2SH30</accession>
<protein>
    <submittedName>
        <fullName evidence="1">Uncharacterized protein</fullName>
    </submittedName>
</protein>
<evidence type="ECO:0000313" key="2">
    <source>
        <dbReference type="Proteomes" id="UP001165960"/>
    </source>
</evidence>